<protein>
    <submittedName>
        <fullName evidence="1">Uncharacterized protein</fullName>
    </submittedName>
</protein>
<feature type="non-terminal residue" evidence="1">
    <location>
        <position position="1"/>
    </location>
</feature>
<dbReference type="AlphaFoldDB" id="A0A8K1G3X2"/>
<keyword evidence="2" id="KW-1185">Reference proteome</keyword>
<evidence type="ECO:0000313" key="2">
    <source>
        <dbReference type="Proteomes" id="UP000796761"/>
    </source>
</evidence>
<reference evidence="1" key="1">
    <citation type="submission" date="2019-04" db="EMBL/GenBank/DDBJ databases">
        <title>Genome assembly of Zosterops borbonicus 15179.</title>
        <authorList>
            <person name="Leroy T."/>
            <person name="Anselmetti Y."/>
            <person name="Tilak M.-K."/>
            <person name="Nabholz B."/>
        </authorList>
    </citation>
    <scope>NUCLEOTIDE SEQUENCE</scope>
    <source>
        <strain evidence="1">HGM_15179</strain>
        <tissue evidence="1">Muscle</tissue>
    </source>
</reference>
<evidence type="ECO:0000313" key="1">
    <source>
        <dbReference type="EMBL" id="TRZ11331.1"/>
    </source>
</evidence>
<dbReference type="Proteomes" id="UP000796761">
    <property type="component" value="Unassembled WGS sequence"/>
</dbReference>
<sequence length="155" mass="17847">HQTTLEDNFSAQFQEEEKMKNLVCINLAYLHIPRQPSVRLDYPASSDTPQQYLCVGLWLRSTFTFAVMAVVQKRGHSRDSRNKGFIRGSQGQSLVPGLCLRRVTQDLVCKGFLFNRSLRALLCVEEEMLWIKVNLRSTADLCQSSTTFKYNPIHY</sequence>
<accession>A0A8K1G3X2</accession>
<organism evidence="1 2">
    <name type="scientific">Zosterops borbonicus</name>
    <dbReference type="NCBI Taxonomy" id="364589"/>
    <lineage>
        <taxon>Eukaryota</taxon>
        <taxon>Metazoa</taxon>
        <taxon>Chordata</taxon>
        <taxon>Craniata</taxon>
        <taxon>Vertebrata</taxon>
        <taxon>Euteleostomi</taxon>
        <taxon>Archelosauria</taxon>
        <taxon>Archosauria</taxon>
        <taxon>Dinosauria</taxon>
        <taxon>Saurischia</taxon>
        <taxon>Theropoda</taxon>
        <taxon>Coelurosauria</taxon>
        <taxon>Aves</taxon>
        <taxon>Neognathae</taxon>
        <taxon>Neoaves</taxon>
        <taxon>Telluraves</taxon>
        <taxon>Australaves</taxon>
        <taxon>Passeriformes</taxon>
        <taxon>Sylvioidea</taxon>
        <taxon>Zosteropidae</taxon>
        <taxon>Zosterops</taxon>
    </lineage>
</organism>
<gene>
    <name evidence="1" type="ORF">HGM15179_015770</name>
</gene>
<dbReference type="EMBL" id="SWJQ01000728">
    <property type="protein sequence ID" value="TRZ11331.1"/>
    <property type="molecule type" value="Genomic_DNA"/>
</dbReference>
<name>A0A8K1G3X2_9PASS</name>
<comment type="caution">
    <text evidence="1">The sequence shown here is derived from an EMBL/GenBank/DDBJ whole genome shotgun (WGS) entry which is preliminary data.</text>
</comment>
<proteinExistence type="predicted"/>